<feature type="region of interest" description="Disordered" evidence="1">
    <location>
        <begin position="211"/>
        <end position="255"/>
    </location>
</feature>
<feature type="compositionally biased region" description="Basic and acidic residues" evidence="1">
    <location>
        <begin position="232"/>
        <end position="242"/>
    </location>
</feature>
<evidence type="ECO:0000313" key="3">
    <source>
        <dbReference type="Proteomes" id="UP001222325"/>
    </source>
</evidence>
<protein>
    <recommendedName>
        <fullName evidence="4">Rap1 Myb domain-containing protein</fullName>
    </recommendedName>
</protein>
<feature type="compositionally biased region" description="Polar residues" evidence="1">
    <location>
        <begin position="386"/>
        <end position="397"/>
    </location>
</feature>
<dbReference type="AlphaFoldDB" id="A0AAD6UG96"/>
<evidence type="ECO:0008006" key="4">
    <source>
        <dbReference type="Google" id="ProtNLM"/>
    </source>
</evidence>
<feature type="compositionally biased region" description="Polar residues" evidence="1">
    <location>
        <begin position="305"/>
        <end position="317"/>
    </location>
</feature>
<gene>
    <name evidence="2" type="ORF">B0H15DRAFT_1017872</name>
</gene>
<comment type="caution">
    <text evidence="2">The sequence shown here is derived from an EMBL/GenBank/DDBJ whole genome shotgun (WGS) entry which is preliminary data.</text>
</comment>
<name>A0AAD6UG96_9AGAR</name>
<sequence length="450" mass="49687">MAPPRGKEGGLSSKRARNDFTVSEDEEFVNFLAGRPPDARASITTYRRIVAEPWGSKHTENSWLQRYNRRRSHYDHLIDALVLNKPSQASDPREEEDQEYEGPPKKRQKLATLLTDDPDESETFPDLHITYGRFMRKPKPLSDTDQLISLNLAINLLSRTHGLDPEIVYETWERIGDLRLTDEHLCRTANGPESVKTDEADIDREILDLLEVDPQRASIEPDSGAESSSSRKRSDSRDHPSHDAPSPASPPPRRLRLYGRASACEVVPSSIPEEIGLPGAHSCRAAVVPSRANREEGTVVPETPQPSSQSTATQGHVSPSRGDDWATSCEVSGAESPQPKKMLLAPAEQDSDTYSEASGSEESDADALPRRQATRFGAVDRKIQVQAGSKNSDSGGSESEPPRPQHTESLQRACSEYSDDAVKLEEPSRPPARTLHAEDSYIPTQTSLFG</sequence>
<dbReference type="EMBL" id="JARJCN010000004">
    <property type="protein sequence ID" value="KAJ7101445.1"/>
    <property type="molecule type" value="Genomic_DNA"/>
</dbReference>
<accession>A0AAD6UG96</accession>
<feature type="region of interest" description="Disordered" evidence="1">
    <location>
        <begin position="83"/>
        <end position="108"/>
    </location>
</feature>
<keyword evidence="3" id="KW-1185">Reference proteome</keyword>
<evidence type="ECO:0000313" key="2">
    <source>
        <dbReference type="EMBL" id="KAJ7101445.1"/>
    </source>
</evidence>
<organism evidence="2 3">
    <name type="scientific">Mycena belliarum</name>
    <dbReference type="NCBI Taxonomy" id="1033014"/>
    <lineage>
        <taxon>Eukaryota</taxon>
        <taxon>Fungi</taxon>
        <taxon>Dikarya</taxon>
        <taxon>Basidiomycota</taxon>
        <taxon>Agaricomycotina</taxon>
        <taxon>Agaricomycetes</taxon>
        <taxon>Agaricomycetidae</taxon>
        <taxon>Agaricales</taxon>
        <taxon>Marasmiineae</taxon>
        <taxon>Mycenaceae</taxon>
        <taxon>Mycena</taxon>
    </lineage>
</organism>
<proteinExistence type="predicted"/>
<dbReference type="Proteomes" id="UP001222325">
    <property type="component" value="Unassembled WGS sequence"/>
</dbReference>
<feature type="region of interest" description="Disordered" evidence="1">
    <location>
        <begin position="291"/>
        <end position="450"/>
    </location>
</feature>
<reference evidence="2" key="1">
    <citation type="submission" date="2023-03" db="EMBL/GenBank/DDBJ databases">
        <title>Massive genome expansion in bonnet fungi (Mycena s.s.) driven by repeated elements and novel gene families across ecological guilds.</title>
        <authorList>
            <consortium name="Lawrence Berkeley National Laboratory"/>
            <person name="Harder C.B."/>
            <person name="Miyauchi S."/>
            <person name="Viragh M."/>
            <person name="Kuo A."/>
            <person name="Thoen E."/>
            <person name="Andreopoulos B."/>
            <person name="Lu D."/>
            <person name="Skrede I."/>
            <person name="Drula E."/>
            <person name="Henrissat B."/>
            <person name="Morin E."/>
            <person name="Kohler A."/>
            <person name="Barry K."/>
            <person name="LaButti K."/>
            <person name="Morin E."/>
            <person name="Salamov A."/>
            <person name="Lipzen A."/>
            <person name="Mereny Z."/>
            <person name="Hegedus B."/>
            <person name="Baldrian P."/>
            <person name="Stursova M."/>
            <person name="Weitz H."/>
            <person name="Taylor A."/>
            <person name="Grigoriev I.V."/>
            <person name="Nagy L.G."/>
            <person name="Martin F."/>
            <person name="Kauserud H."/>
        </authorList>
    </citation>
    <scope>NUCLEOTIDE SEQUENCE</scope>
    <source>
        <strain evidence="2">CBHHK173m</strain>
    </source>
</reference>
<evidence type="ECO:0000256" key="1">
    <source>
        <dbReference type="SAM" id="MobiDB-lite"/>
    </source>
</evidence>
<feature type="compositionally biased region" description="Acidic residues" evidence="1">
    <location>
        <begin position="349"/>
        <end position="365"/>
    </location>
</feature>